<reference evidence="2" key="1">
    <citation type="journal article" date="2020" name="Environ. Microbiol.">
        <title>The novel and transferable erm(51) gene confers Macrolides, Lincosamides, and Streptogramins B (MLSB) resistance to clonal Rhodococcus equi in the environment.</title>
        <authorList>
            <person name="Huber L."/>
            <person name="Giguere S."/>
            <person name="Slovis N.M."/>
            <person name="Alvarez-Narvaez S."/>
            <person name="Hart K.A."/>
            <person name="Greiter M."/>
            <person name="Morris E.R.A."/>
            <person name="Cohen N.D."/>
        </authorList>
    </citation>
    <scope>NUCLEOTIDE SEQUENCE</scope>
    <source>
        <strain evidence="2">Lh_141_1</strain>
    </source>
</reference>
<evidence type="ECO:0000259" key="1">
    <source>
        <dbReference type="Pfam" id="PF11716"/>
    </source>
</evidence>
<dbReference type="Pfam" id="PF11716">
    <property type="entry name" value="MDMPI_N"/>
    <property type="match status" value="1"/>
</dbReference>
<dbReference type="InterPro" id="IPR034660">
    <property type="entry name" value="DinB/YfiT-like"/>
</dbReference>
<dbReference type="GO" id="GO:0016853">
    <property type="term" value="F:isomerase activity"/>
    <property type="evidence" value="ECO:0007669"/>
    <property type="project" value="UniProtKB-KW"/>
</dbReference>
<sequence length="221" mass="24466">MHDMKVSARAERTQLADLLHSLTTQQWQTPSLCEGWSIRDVVAHMLSYEELSPGGVVSRFTRGWWRFDRANAIGLDDYADHSPEELLDLLDRSLQPRGRTTAFGSRIALVDGMIHQQDVRRPLGLPRDIPADRLVPALNFARIAPPIGAVRRIRGLRLSATDLDWTAGRGPEVCGTGEALLMAMAGRGAVTDELEGPGLATLRDRMAAARARSHRRTRSGR</sequence>
<dbReference type="InterPro" id="IPR024344">
    <property type="entry name" value="MDMPI_metal-binding"/>
</dbReference>
<dbReference type="Gene3D" id="1.20.120.450">
    <property type="entry name" value="dinb family like domain"/>
    <property type="match status" value="1"/>
</dbReference>
<dbReference type="InterPro" id="IPR017517">
    <property type="entry name" value="Maleyloyr_isom"/>
</dbReference>
<gene>
    <name evidence="2" type="ORF">GS505_13145</name>
</gene>
<protein>
    <submittedName>
        <fullName evidence="2">Maleylpyruvate isomerase family mycothiol-dependent enzyme</fullName>
    </submittedName>
</protein>
<dbReference type="SUPFAM" id="SSF109854">
    <property type="entry name" value="DinB/YfiT-like putative metalloenzymes"/>
    <property type="match status" value="1"/>
</dbReference>
<comment type="caution">
    <text evidence="2">The sequence shown here is derived from an EMBL/GenBank/DDBJ whole genome shotgun (WGS) entry which is preliminary data.</text>
</comment>
<evidence type="ECO:0000313" key="2">
    <source>
        <dbReference type="EMBL" id="NKS26745.1"/>
    </source>
</evidence>
<dbReference type="EMBL" id="WUYZ01000002">
    <property type="protein sequence ID" value="NKS26745.1"/>
    <property type="molecule type" value="Genomic_DNA"/>
</dbReference>
<keyword evidence="2" id="KW-0413">Isomerase</keyword>
<organism evidence="2 3">
    <name type="scientific">Rhodococcus hoagii</name>
    <name type="common">Corynebacterium equii</name>
    <dbReference type="NCBI Taxonomy" id="43767"/>
    <lineage>
        <taxon>Bacteria</taxon>
        <taxon>Bacillati</taxon>
        <taxon>Actinomycetota</taxon>
        <taxon>Actinomycetes</taxon>
        <taxon>Mycobacteriales</taxon>
        <taxon>Nocardiaceae</taxon>
        <taxon>Prescottella</taxon>
    </lineage>
</organism>
<dbReference type="AlphaFoldDB" id="A0AAE4ZHE2"/>
<name>A0AAE4ZHE2_RHOHA</name>
<evidence type="ECO:0000313" key="3">
    <source>
        <dbReference type="Proteomes" id="UP000605618"/>
    </source>
</evidence>
<dbReference type="NCBIfam" id="TIGR03083">
    <property type="entry name" value="maleylpyruvate isomerase family mycothiol-dependent enzyme"/>
    <property type="match status" value="1"/>
</dbReference>
<dbReference type="Proteomes" id="UP000605618">
    <property type="component" value="Unassembled WGS sequence"/>
</dbReference>
<feature type="domain" description="Mycothiol-dependent maleylpyruvate isomerase metal-binding" evidence="1">
    <location>
        <begin position="9"/>
        <end position="95"/>
    </location>
</feature>
<accession>A0AAE4ZHE2</accession>
<proteinExistence type="predicted"/>
<dbReference type="GO" id="GO:0046872">
    <property type="term" value="F:metal ion binding"/>
    <property type="evidence" value="ECO:0007669"/>
    <property type="project" value="InterPro"/>
</dbReference>